<dbReference type="InterPro" id="IPR036397">
    <property type="entry name" value="RNaseH_sf"/>
</dbReference>
<proteinExistence type="predicted"/>
<gene>
    <name evidence="2" type="ORF">K444DRAFT_619445</name>
</gene>
<keyword evidence="3" id="KW-1185">Reference proteome</keyword>
<dbReference type="GO" id="GO:0003676">
    <property type="term" value="F:nucleic acid binding"/>
    <property type="evidence" value="ECO:0007669"/>
    <property type="project" value="InterPro"/>
</dbReference>
<protein>
    <recommendedName>
        <fullName evidence="1">Tc1-like transposase DDE domain-containing protein</fullName>
    </recommendedName>
</protein>
<dbReference type="AlphaFoldDB" id="A0A2J6SPP7"/>
<dbReference type="InParanoid" id="A0A2J6SPP7"/>
<dbReference type="Pfam" id="PF13358">
    <property type="entry name" value="DDE_3"/>
    <property type="match status" value="1"/>
</dbReference>
<dbReference type="OrthoDB" id="3519926at2759"/>
<evidence type="ECO:0000313" key="3">
    <source>
        <dbReference type="Proteomes" id="UP000235371"/>
    </source>
</evidence>
<dbReference type="STRING" id="1095630.A0A2J6SPP7"/>
<dbReference type="GeneID" id="36589593"/>
<dbReference type="Proteomes" id="UP000235371">
    <property type="component" value="Unassembled WGS sequence"/>
</dbReference>
<sequence>MPPATPPLDFTHQPGDEIPTKHKEAIRQLYGFAKIPVEQLMTRYGLVRSTVEKILRYDVPERSRITRTGRPSLLTDIQTDEIIEYLSESWEHRILNFGLLRDELHLECTVKTLERRLKQRGYFRCVACQKPYLTAAQVLARFLWAITHIFWTTEWLKVLWSDEVTFLVGGRTVKERVTRNKDERTHPTCIQHQFHRGHTTPVNAWGAIGYGYKSPLLFVHGSGKKGAFCQKDYLAQVLAPHIEGIVEAFAAITHLLRPSAEPLFMEDGNSAHGHESVRNCCARWRTEHGIILMPHPSTSPDMNPIEKCWRRIKQALHRRRHQPTTEAEMEAMVLEEWDRIPQDWINELVLKQEHWVHVLMQRHGWSTPN</sequence>
<dbReference type="InterPro" id="IPR038717">
    <property type="entry name" value="Tc1-like_DDE_dom"/>
</dbReference>
<accession>A0A2J6SPP7</accession>
<organism evidence="2 3">
    <name type="scientific">Hyaloscypha bicolor E</name>
    <dbReference type="NCBI Taxonomy" id="1095630"/>
    <lineage>
        <taxon>Eukaryota</taxon>
        <taxon>Fungi</taxon>
        <taxon>Dikarya</taxon>
        <taxon>Ascomycota</taxon>
        <taxon>Pezizomycotina</taxon>
        <taxon>Leotiomycetes</taxon>
        <taxon>Helotiales</taxon>
        <taxon>Hyaloscyphaceae</taxon>
        <taxon>Hyaloscypha</taxon>
        <taxon>Hyaloscypha bicolor</taxon>
    </lineage>
</organism>
<dbReference type="Gene3D" id="3.30.420.10">
    <property type="entry name" value="Ribonuclease H-like superfamily/Ribonuclease H"/>
    <property type="match status" value="1"/>
</dbReference>
<dbReference type="InterPro" id="IPR052338">
    <property type="entry name" value="Transposase_5"/>
</dbReference>
<dbReference type="PANTHER" id="PTHR23022">
    <property type="entry name" value="TRANSPOSABLE ELEMENT-RELATED"/>
    <property type="match status" value="1"/>
</dbReference>
<dbReference type="EMBL" id="KZ613895">
    <property type="protein sequence ID" value="PMD52734.1"/>
    <property type="molecule type" value="Genomic_DNA"/>
</dbReference>
<name>A0A2J6SPP7_9HELO</name>
<evidence type="ECO:0000313" key="2">
    <source>
        <dbReference type="EMBL" id="PMD52734.1"/>
    </source>
</evidence>
<dbReference type="PANTHER" id="PTHR23022:SF119">
    <property type="entry name" value="TC1-LIKE TRANSPOSASE DDE DOMAIN-CONTAINING PROTEIN"/>
    <property type="match status" value="1"/>
</dbReference>
<dbReference type="RefSeq" id="XP_024729638.1">
    <property type="nucleotide sequence ID" value="XM_024881516.1"/>
</dbReference>
<evidence type="ECO:0000259" key="1">
    <source>
        <dbReference type="Pfam" id="PF13358"/>
    </source>
</evidence>
<reference evidence="2 3" key="1">
    <citation type="submission" date="2016-04" db="EMBL/GenBank/DDBJ databases">
        <title>A degradative enzymes factory behind the ericoid mycorrhizal symbiosis.</title>
        <authorList>
            <consortium name="DOE Joint Genome Institute"/>
            <person name="Martino E."/>
            <person name="Morin E."/>
            <person name="Grelet G."/>
            <person name="Kuo A."/>
            <person name="Kohler A."/>
            <person name="Daghino S."/>
            <person name="Barry K."/>
            <person name="Choi C."/>
            <person name="Cichocki N."/>
            <person name="Clum A."/>
            <person name="Copeland A."/>
            <person name="Hainaut M."/>
            <person name="Haridas S."/>
            <person name="Labutti K."/>
            <person name="Lindquist E."/>
            <person name="Lipzen A."/>
            <person name="Khouja H.-R."/>
            <person name="Murat C."/>
            <person name="Ohm R."/>
            <person name="Olson A."/>
            <person name="Spatafora J."/>
            <person name="Veneault-Fourrey C."/>
            <person name="Henrissat B."/>
            <person name="Grigoriev I."/>
            <person name="Martin F."/>
            <person name="Perotto S."/>
        </authorList>
    </citation>
    <scope>NUCLEOTIDE SEQUENCE [LARGE SCALE GENOMIC DNA]</scope>
    <source>
        <strain evidence="2 3">E</strain>
    </source>
</reference>
<feature type="domain" description="Tc1-like transposase DDE" evidence="1">
    <location>
        <begin position="158"/>
        <end position="322"/>
    </location>
</feature>